<dbReference type="InterPro" id="IPR029045">
    <property type="entry name" value="ClpP/crotonase-like_dom_sf"/>
</dbReference>
<organism evidence="1 2">
    <name type="scientific">Muricoccus vinaceus</name>
    <dbReference type="NCBI Taxonomy" id="424704"/>
    <lineage>
        <taxon>Bacteria</taxon>
        <taxon>Pseudomonadati</taxon>
        <taxon>Pseudomonadota</taxon>
        <taxon>Alphaproteobacteria</taxon>
        <taxon>Acetobacterales</taxon>
        <taxon>Roseomonadaceae</taxon>
        <taxon>Muricoccus</taxon>
    </lineage>
</organism>
<reference evidence="1 2" key="1">
    <citation type="submission" date="2024-09" db="EMBL/GenBank/DDBJ databases">
        <authorList>
            <person name="Sun Q."/>
            <person name="Mori K."/>
        </authorList>
    </citation>
    <scope>NUCLEOTIDE SEQUENCE [LARGE SCALE GENOMIC DNA]</scope>
    <source>
        <strain evidence="1 2">CCM 7468</strain>
    </source>
</reference>
<dbReference type="EMBL" id="JBHLVZ010000023">
    <property type="protein sequence ID" value="MFC0386081.1"/>
    <property type="molecule type" value="Genomic_DNA"/>
</dbReference>
<dbReference type="Gene3D" id="3.90.226.10">
    <property type="entry name" value="2-enoyl-CoA Hydratase, Chain A, domain 1"/>
    <property type="match status" value="1"/>
</dbReference>
<evidence type="ECO:0000313" key="2">
    <source>
        <dbReference type="Proteomes" id="UP001589789"/>
    </source>
</evidence>
<dbReference type="RefSeq" id="WP_377050225.1">
    <property type="nucleotide sequence ID" value="NZ_JBHLVZ010000023.1"/>
</dbReference>
<gene>
    <name evidence="1" type="ORF">ACFFIC_11075</name>
</gene>
<dbReference type="CDD" id="cd06558">
    <property type="entry name" value="crotonase-like"/>
    <property type="match status" value="1"/>
</dbReference>
<comment type="caution">
    <text evidence="1">The sequence shown here is derived from an EMBL/GenBank/DDBJ whole genome shotgun (WGS) entry which is preliminary data.</text>
</comment>
<dbReference type="PANTHER" id="PTHR11941:SF54">
    <property type="entry name" value="ENOYL-COA HYDRATASE, MITOCHONDRIAL"/>
    <property type="match status" value="1"/>
</dbReference>
<sequence>MTNILTETRDNVRVIRLDRPEKRNALTGPMIEALLRALEAAAAEEGIAAILLAGNGAGFCAGADLAEMKALRDDPEWMAARRALSARLLEAPGRIGKPVAAAVHGKALGAGAALALACDATVLAEEATLGFPEARHGILPALMAPALLRHLPPRRALELLATGRDIPPGEALALGLATSVVPAASLEAAALAAARGMALLPPGDLLRLKRLCRGEDGA</sequence>
<name>A0ABV6IRL0_9PROT</name>
<keyword evidence="2" id="KW-1185">Reference proteome</keyword>
<evidence type="ECO:0000313" key="1">
    <source>
        <dbReference type="EMBL" id="MFC0386081.1"/>
    </source>
</evidence>
<proteinExistence type="predicted"/>
<dbReference type="Proteomes" id="UP001589789">
    <property type="component" value="Unassembled WGS sequence"/>
</dbReference>
<accession>A0ABV6IRL0</accession>
<protein>
    <submittedName>
        <fullName evidence="1">Enoyl-CoA hydratase/isomerase family protein</fullName>
    </submittedName>
</protein>
<dbReference type="InterPro" id="IPR001753">
    <property type="entry name" value="Enoyl-CoA_hydra/iso"/>
</dbReference>
<dbReference type="PANTHER" id="PTHR11941">
    <property type="entry name" value="ENOYL-COA HYDRATASE-RELATED"/>
    <property type="match status" value="1"/>
</dbReference>
<dbReference type="Pfam" id="PF00378">
    <property type="entry name" value="ECH_1"/>
    <property type="match status" value="1"/>
</dbReference>
<dbReference type="SUPFAM" id="SSF52096">
    <property type="entry name" value="ClpP/crotonase"/>
    <property type="match status" value="1"/>
</dbReference>